<protein>
    <submittedName>
        <fullName evidence="2">Uncharacterized protein</fullName>
    </submittedName>
</protein>
<organism evidence="2 3">
    <name type="scientific">Rhodanobacter terrae</name>
    <dbReference type="NCBI Taxonomy" id="418647"/>
    <lineage>
        <taxon>Bacteria</taxon>
        <taxon>Pseudomonadati</taxon>
        <taxon>Pseudomonadota</taxon>
        <taxon>Gammaproteobacteria</taxon>
        <taxon>Lysobacterales</taxon>
        <taxon>Rhodanobacteraceae</taxon>
        <taxon>Rhodanobacter</taxon>
    </lineage>
</organism>
<sequence>MSSLWTGLLFLHGHITDWRLARRLSHTPTPQEPVPAAVPAIDQHPVPPRRRTLMLRLCLGIGSGELHRQ</sequence>
<evidence type="ECO:0000313" key="3">
    <source>
        <dbReference type="Proteomes" id="UP001596111"/>
    </source>
</evidence>
<accession>A0ABW0SSB4</accession>
<dbReference type="Proteomes" id="UP001596111">
    <property type="component" value="Unassembled WGS sequence"/>
</dbReference>
<reference evidence="3" key="1">
    <citation type="journal article" date="2019" name="Int. J. Syst. Evol. Microbiol.">
        <title>The Global Catalogue of Microorganisms (GCM) 10K type strain sequencing project: providing services to taxonomists for standard genome sequencing and annotation.</title>
        <authorList>
            <consortium name="The Broad Institute Genomics Platform"/>
            <consortium name="The Broad Institute Genome Sequencing Center for Infectious Disease"/>
            <person name="Wu L."/>
            <person name="Ma J."/>
        </authorList>
    </citation>
    <scope>NUCLEOTIDE SEQUENCE [LARGE SCALE GENOMIC DNA]</scope>
    <source>
        <strain evidence="3">CGMCC 1.13587</strain>
    </source>
</reference>
<evidence type="ECO:0000256" key="1">
    <source>
        <dbReference type="SAM" id="MobiDB-lite"/>
    </source>
</evidence>
<proteinExistence type="predicted"/>
<gene>
    <name evidence="2" type="ORF">ACFPPB_02015</name>
</gene>
<comment type="caution">
    <text evidence="2">The sequence shown here is derived from an EMBL/GenBank/DDBJ whole genome shotgun (WGS) entry which is preliminary data.</text>
</comment>
<name>A0ABW0SSB4_9GAMM</name>
<evidence type="ECO:0000313" key="2">
    <source>
        <dbReference type="EMBL" id="MFC5579896.1"/>
    </source>
</evidence>
<dbReference type="EMBL" id="JBHSNG010000002">
    <property type="protein sequence ID" value="MFC5579896.1"/>
    <property type="molecule type" value="Genomic_DNA"/>
</dbReference>
<feature type="region of interest" description="Disordered" evidence="1">
    <location>
        <begin position="26"/>
        <end position="45"/>
    </location>
</feature>
<keyword evidence="3" id="KW-1185">Reference proteome</keyword>
<dbReference type="RefSeq" id="WP_377323909.1">
    <property type="nucleotide sequence ID" value="NZ_JBHSNG010000002.1"/>
</dbReference>